<dbReference type="SUPFAM" id="SSF53098">
    <property type="entry name" value="Ribonuclease H-like"/>
    <property type="match status" value="1"/>
</dbReference>
<evidence type="ECO:0000256" key="2">
    <source>
        <dbReference type="ARBA" id="ARBA00022801"/>
    </source>
</evidence>
<dbReference type="GO" id="GO:0003676">
    <property type="term" value="F:nucleic acid binding"/>
    <property type="evidence" value="ECO:0007669"/>
    <property type="project" value="InterPro"/>
</dbReference>
<sequence length="110" mass="12786">MRTKLRLYIRPATLKRFEREREREMAVEIQGTYRNGHYVVWFEEHVIETTVTASGAVAASLVMGVPMEKPHQVCVSAWDARRLTYDQLKYACADAFASYEVGRMLYDGEY</sequence>
<dbReference type="Proteomes" id="UP001054889">
    <property type="component" value="Unassembled WGS sequence"/>
</dbReference>
<dbReference type="EMBL" id="BQKI01000004">
    <property type="protein sequence ID" value="GJM93206.1"/>
    <property type="molecule type" value="Genomic_DNA"/>
</dbReference>
<evidence type="ECO:0000313" key="4">
    <source>
        <dbReference type="Proteomes" id="UP001054889"/>
    </source>
</evidence>
<dbReference type="InterPro" id="IPR012337">
    <property type="entry name" value="RNaseH-like_sf"/>
</dbReference>
<dbReference type="InterPro" id="IPR051132">
    <property type="entry name" value="3-5_Exonuclease_domain"/>
</dbReference>
<dbReference type="GO" id="GO:0008408">
    <property type="term" value="F:3'-5' exonuclease activity"/>
    <property type="evidence" value="ECO:0007669"/>
    <property type="project" value="TreeGrafter"/>
</dbReference>
<keyword evidence="2" id="KW-0378">Hydrolase</keyword>
<evidence type="ECO:0000313" key="3">
    <source>
        <dbReference type="EMBL" id="GJM93206.1"/>
    </source>
</evidence>
<organism evidence="3 4">
    <name type="scientific">Eleusine coracana subsp. coracana</name>
    <dbReference type="NCBI Taxonomy" id="191504"/>
    <lineage>
        <taxon>Eukaryota</taxon>
        <taxon>Viridiplantae</taxon>
        <taxon>Streptophyta</taxon>
        <taxon>Embryophyta</taxon>
        <taxon>Tracheophyta</taxon>
        <taxon>Spermatophyta</taxon>
        <taxon>Magnoliopsida</taxon>
        <taxon>Liliopsida</taxon>
        <taxon>Poales</taxon>
        <taxon>Poaceae</taxon>
        <taxon>PACMAD clade</taxon>
        <taxon>Chloridoideae</taxon>
        <taxon>Cynodonteae</taxon>
        <taxon>Eleusininae</taxon>
        <taxon>Eleusine</taxon>
    </lineage>
</organism>
<keyword evidence="4" id="KW-1185">Reference proteome</keyword>
<reference evidence="3" key="1">
    <citation type="journal article" date="2018" name="DNA Res.">
        <title>Multiple hybrid de novo genome assembly of finger millet, an orphan allotetraploid crop.</title>
        <authorList>
            <person name="Hatakeyama M."/>
            <person name="Aluri S."/>
            <person name="Balachadran M.T."/>
            <person name="Sivarajan S.R."/>
            <person name="Patrignani A."/>
            <person name="Gruter S."/>
            <person name="Poveda L."/>
            <person name="Shimizu-Inatsugi R."/>
            <person name="Baeten J."/>
            <person name="Francoijs K.J."/>
            <person name="Nataraja K.N."/>
            <person name="Reddy Y.A.N."/>
            <person name="Phadnis S."/>
            <person name="Ravikumar R.L."/>
            <person name="Schlapbach R."/>
            <person name="Sreeman S.M."/>
            <person name="Shimizu K.K."/>
        </authorList>
    </citation>
    <scope>NUCLEOTIDE SEQUENCE</scope>
</reference>
<accession>A0AAV5C4H0</accession>
<protein>
    <submittedName>
        <fullName evidence="3">Uncharacterized protein</fullName>
    </submittedName>
</protein>
<gene>
    <name evidence="3" type="primary">ga09750</name>
    <name evidence="3" type="ORF">PR202_ga09750</name>
</gene>
<comment type="caution">
    <text evidence="3">The sequence shown here is derived from an EMBL/GenBank/DDBJ whole genome shotgun (WGS) entry which is preliminary data.</text>
</comment>
<evidence type="ECO:0000256" key="1">
    <source>
        <dbReference type="ARBA" id="ARBA00022722"/>
    </source>
</evidence>
<reference evidence="3" key="2">
    <citation type="submission" date="2021-12" db="EMBL/GenBank/DDBJ databases">
        <title>Resequencing data analysis of finger millet.</title>
        <authorList>
            <person name="Hatakeyama M."/>
            <person name="Aluri S."/>
            <person name="Balachadran M.T."/>
            <person name="Sivarajan S.R."/>
            <person name="Poveda L."/>
            <person name="Shimizu-Inatsugi R."/>
            <person name="Schlapbach R."/>
            <person name="Sreeman S.M."/>
            <person name="Shimizu K.K."/>
        </authorList>
    </citation>
    <scope>NUCLEOTIDE SEQUENCE</scope>
</reference>
<dbReference type="PANTHER" id="PTHR13620">
    <property type="entry name" value="3-5 EXONUCLEASE"/>
    <property type="match status" value="1"/>
</dbReference>
<name>A0AAV5C4H0_ELECO</name>
<dbReference type="PANTHER" id="PTHR13620:SF105">
    <property type="entry name" value="OS01G0737700 PROTEIN"/>
    <property type="match status" value="1"/>
</dbReference>
<proteinExistence type="predicted"/>
<dbReference type="InterPro" id="IPR036397">
    <property type="entry name" value="RNaseH_sf"/>
</dbReference>
<dbReference type="GO" id="GO:0005634">
    <property type="term" value="C:nucleus"/>
    <property type="evidence" value="ECO:0007669"/>
    <property type="project" value="TreeGrafter"/>
</dbReference>
<dbReference type="Gene3D" id="3.30.420.10">
    <property type="entry name" value="Ribonuclease H-like superfamily/Ribonuclease H"/>
    <property type="match status" value="1"/>
</dbReference>
<dbReference type="AlphaFoldDB" id="A0AAV5C4H0"/>
<dbReference type="GO" id="GO:0005737">
    <property type="term" value="C:cytoplasm"/>
    <property type="evidence" value="ECO:0007669"/>
    <property type="project" value="TreeGrafter"/>
</dbReference>
<keyword evidence="1" id="KW-0540">Nuclease</keyword>